<proteinExistence type="predicted"/>
<dbReference type="Proteomes" id="UP000064844">
    <property type="component" value="Chromosome"/>
</dbReference>
<name>A0A0S2W2E1_9FIRM</name>
<dbReference type="GO" id="GO:0006355">
    <property type="term" value="P:regulation of DNA-templated transcription"/>
    <property type="evidence" value="ECO:0007669"/>
    <property type="project" value="InterPro"/>
</dbReference>
<dbReference type="InterPro" id="IPR000792">
    <property type="entry name" value="Tscrpt_reg_LuxR_C"/>
</dbReference>
<dbReference type="KEGG" id="ibu:IB211_01106c"/>
<gene>
    <name evidence="3" type="ORF">IB211_01106c</name>
</gene>
<feature type="domain" description="HTH luxR-type" evidence="2">
    <location>
        <begin position="456"/>
        <end position="521"/>
    </location>
</feature>
<dbReference type="InterPro" id="IPR036388">
    <property type="entry name" value="WH-like_DNA-bd_sf"/>
</dbReference>
<reference evidence="4" key="2">
    <citation type="submission" date="2015-04" db="EMBL/GenBank/DDBJ databases">
        <title>A butyrogenic pathway from the amino acid lysine in a human gut commensal.</title>
        <authorList>
            <person name="de Vos W.M."/>
            <person name="Bui N.T.P."/>
            <person name="Plugge C.M."/>
            <person name="Ritari J."/>
        </authorList>
    </citation>
    <scope>NUCLEOTIDE SEQUENCE [LARGE SCALE GENOMIC DNA]</scope>
    <source>
        <strain evidence="4">AF211</strain>
    </source>
</reference>
<evidence type="ECO:0000256" key="1">
    <source>
        <dbReference type="SAM" id="Phobius"/>
    </source>
</evidence>
<organism evidence="3 4">
    <name type="scientific">Intestinimonas butyriciproducens</name>
    <dbReference type="NCBI Taxonomy" id="1297617"/>
    <lineage>
        <taxon>Bacteria</taxon>
        <taxon>Bacillati</taxon>
        <taxon>Bacillota</taxon>
        <taxon>Clostridia</taxon>
        <taxon>Eubacteriales</taxon>
        <taxon>Intestinimonas</taxon>
    </lineage>
</organism>
<keyword evidence="1" id="KW-1133">Transmembrane helix</keyword>
<accession>A0A0S2W2E1</accession>
<sequence length="530" mass="60007">MFRKLKELRALNAFAKKQSVGMQRKLMLYWVSMILVVFAAVIFLLSIAGAFSRDDEQLHEVMELHLNNTREHLSDHLDHLTAQSLNLSKELSREIEGVLVQEGISLREVNDDPERLLKLQEAMYPLLSTTLQTANCNGAYGILDATTNTSLDAADHSRSGIHLRYSNLSASSPVTPTVVYFRGIPDIAWKKDLELHNRWNLEFDTDQIPGCRDLMDTPLDRPAERYFWSRRIDLKDTWESALLLCVPIVGSDGTVYGICGVELSALYFQFSYPTTEGQFGSAVTMLAPVEDGRLLLSDGLVGSVNGTYLDSQETLTIHQGRYYNEYDTGSGKYIGLHQTLPISRGETEDTVWAAAILIPQESYAAYTADIQQTWVLAALGLLLGLLALSFFLSRRFVRPITDSLKRFQQEETLEQGMSSGISEVDELAEFLNARARNQRLEQGELPPNIAELFDQFVARKDLLTEAERNILRYYIDGHEISEIPDLAFISMSTVRKHNRSIYEKLGVASRDELMLYIDLLRRCGRLQELF</sequence>
<dbReference type="Pfam" id="PF00196">
    <property type="entry name" value="GerE"/>
    <property type="match status" value="1"/>
</dbReference>
<feature type="transmembrane region" description="Helical" evidence="1">
    <location>
        <begin position="26"/>
        <end position="51"/>
    </location>
</feature>
<dbReference type="AlphaFoldDB" id="A0A0S2W2E1"/>
<reference evidence="3 4" key="1">
    <citation type="journal article" date="2015" name="Nat. Commun.">
        <title>Production of butyrate from lysine and the Amadori product fructoselysine by a human gut commensal.</title>
        <authorList>
            <person name="Bui T.P."/>
            <person name="Ritari J."/>
            <person name="Boeren S."/>
            <person name="de Waard P."/>
            <person name="Plugge C.M."/>
            <person name="de Vos W.M."/>
        </authorList>
    </citation>
    <scope>NUCLEOTIDE SEQUENCE [LARGE SCALE GENOMIC DNA]</scope>
    <source>
        <strain evidence="3 4">AF211</strain>
    </source>
</reference>
<dbReference type="EMBL" id="CP011307">
    <property type="protein sequence ID" value="ALP93499.1"/>
    <property type="molecule type" value="Genomic_DNA"/>
</dbReference>
<dbReference type="CDD" id="cd06170">
    <property type="entry name" value="LuxR_C_like"/>
    <property type="match status" value="1"/>
</dbReference>
<dbReference type="SUPFAM" id="SSF46894">
    <property type="entry name" value="C-terminal effector domain of the bipartite response regulators"/>
    <property type="match status" value="1"/>
</dbReference>
<evidence type="ECO:0000259" key="2">
    <source>
        <dbReference type="PROSITE" id="PS50043"/>
    </source>
</evidence>
<feature type="transmembrane region" description="Helical" evidence="1">
    <location>
        <begin position="374"/>
        <end position="392"/>
    </location>
</feature>
<keyword evidence="1" id="KW-0812">Transmembrane</keyword>
<keyword evidence="1" id="KW-0472">Membrane</keyword>
<dbReference type="InterPro" id="IPR016032">
    <property type="entry name" value="Sig_transdc_resp-reg_C-effctor"/>
</dbReference>
<dbReference type="RefSeq" id="WP_058117375.1">
    <property type="nucleotide sequence ID" value="NZ_CP011307.1"/>
</dbReference>
<protein>
    <recommendedName>
        <fullName evidence="2">HTH luxR-type domain-containing protein</fullName>
    </recommendedName>
</protein>
<keyword evidence="4" id="KW-1185">Reference proteome</keyword>
<dbReference type="GO" id="GO:0003677">
    <property type="term" value="F:DNA binding"/>
    <property type="evidence" value="ECO:0007669"/>
    <property type="project" value="InterPro"/>
</dbReference>
<dbReference type="STRING" id="1297617.IB211_01106c"/>
<dbReference type="Gene3D" id="1.10.10.10">
    <property type="entry name" value="Winged helix-like DNA-binding domain superfamily/Winged helix DNA-binding domain"/>
    <property type="match status" value="1"/>
</dbReference>
<dbReference type="SMART" id="SM00421">
    <property type="entry name" value="HTH_LUXR"/>
    <property type="match status" value="1"/>
</dbReference>
<dbReference type="PATRIC" id="fig|1297617.4.peg.1125"/>
<evidence type="ECO:0000313" key="3">
    <source>
        <dbReference type="EMBL" id="ALP93499.1"/>
    </source>
</evidence>
<dbReference type="PRINTS" id="PR00038">
    <property type="entry name" value="HTHLUXR"/>
</dbReference>
<evidence type="ECO:0000313" key="4">
    <source>
        <dbReference type="Proteomes" id="UP000064844"/>
    </source>
</evidence>
<dbReference type="PROSITE" id="PS50043">
    <property type="entry name" value="HTH_LUXR_2"/>
    <property type="match status" value="1"/>
</dbReference>